<dbReference type="AlphaFoldDB" id="A0A6G9CV57"/>
<name>A0A6G9CV57_RHOER</name>
<evidence type="ECO:0008006" key="3">
    <source>
        <dbReference type="Google" id="ProtNLM"/>
    </source>
</evidence>
<dbReference type="Pfam" id="PF14907">
    <property type="entry name" value="NTP_transf_5"/>
    <property type="match status" value="1"/>
</dbReference>
<dbReference type="EMBL" id="CP050124">
    <property type="protein sequence ID" value="QIP40501.1"/>
    <property type="molecule type" value="Genomic_DNA"/>
</dbReference>
<reference evidence="1 2" key="1">
    <citation type="submission" date="2020-03" db="EMBL/GenBank/DDBJ databases">
        <title>Screen low temperature-resistant strains for efficient degradation of petroleum hydrocarbons under the low temperature.</title>
        <authorList>
            <person name="Wang Y."/>
            <person name="Chen J."/>
        </authorList>
    </citation>
    <scope>NUCLEOTIDE SEQUENCE [LARGE SCALE GENOMIC DNA]</scope>
    <source>
        <strain evidence="1 2">KB1</strain>
    </source>
</reference>
<evidence type="ECO:0000313" key="1">
    <source>
        <dbReference type="EMBL" id="QIP40501.1"/>
    </source>
</evidence>
<dbReference type="InterPro" id="IPR039498">
    <property type="entry name" value="NTP_transf_5"/>
</dbReference>
<organism evidence="1 2">
    <name type="scientific">Rhodococcus erythropolis</name>
    <name type="common">Arthrobacter picolinophilus</name>
    <dbReference type="NCBI Taxonomy" id="1833"/>
    <lineage>
        <taxon>Bacteria</taxon>
        <taxon>Bacillati</taxon>
        <taxon>Actinomycetota</taxon>
        <taxon>Actinomycetes</taxon>
        <taxon>Mycobacteriales</taxon>
        <taxon>Nocardiaceae</taxon>
        <taxon>Rhodococcus</taxon>
        <taxon>Rhodococcus erythropolis group</taxon>
    </lineage>
</organism>
<protein>
    <recommendedName>
        <fullName evidence="3">Nucleotidyltransferase family protein</fullName>
    </recommendedName>
</protein>
<evidence type="ECO:0000313" key="2">
    <source>
        <dbReference type="Proteomes" id="UP000502345"/>
    </source>
</evidence>
<gene>
    <name evidence="1" type="ORF">G9444_3257</name>
</gene>
<dbReference type="RefSeq" id="WP_166502292.1">
    <property type="nucleotide sequence ID" value="NZ_CP050124.1"/>
</dbReference>
<dbReference type="Proteomes" id="UP000502345">
    <property type="component" value="Chromosome"/>
</dbReference>
<accession>A0A6G9CV57</accession>
<proteinExistence type="predicted"/>
<sequence>MRDTRYLISMLKPECGADVIRLCSQQDWPRVIDAAVRHKVLPLLASRAVEAGFASVLPASFAEMLSESSATASSPELTLSLVHHRNTIRISDLDAQRVELQELLHSNGFPTVALKGAALLERRIWPNPAARRMTDIDLLVVDPAHAVPANDAILDFGYRMVRPDEVDSDSIDYDDHQEPALLRDDRHGSVEIHSHLLPRFARHALTREAAVRGISSEAEGSRLAMADVTLHVIAHARLADRALIRADLSLNSVFDVGYLLTSEPELAVTLSRRQLPRDVRRAVNVHWAAVESIFGVSTGMTTISARWWWRWTLWLADRPRLHSLYRDLVMVPLFLDRDRLSIRDGRDLRGWDLARSRVSHFVRRARTAVEDAGGAA</sequence>